<evidence type="ECO:0000256" key="5">
    <source>
        <dbReference type="ARBA" id="ARBA00023049"/>
    </source>
</evidence>
<dbReference type="EMBL" id="BARV01006551">
    <property type="protein sequence ID" value="GAI14412.1"/>
    <property type="molecule type" value="Genomic_DNA"/>
</dbReference>
<keyword evidence="1" id="KW-0645">Protease</keyword>
<dbReference type="PANTHER" id="PTHR30471">
    <property type="entry name" value="DNA REPAIR PROTEIN RADC"/>
    <property type="match status" value="1"/>
</dbReference>
<dbReference type="NCBIfam" id="NF000642">
    <property type="entry name" value="PRK00024.1"/>
    <property type="match status" value="1"/>
</dbReference>
<dbReference type="Pfam" id="PF04002">
    <property type="entry name" value="RadC"/>
    <property type="match status" value="1"/>
</dbReference>
<evidence type="ECO:0000259" key="6">
    <source>
        <dbReference type="PROSITE" id="PS50249"/>
    </source>
</evidence>
<dbReference type="InterPro" id="IPR001405">
    <property type="entry name" value="UPF0758"/>
</dbReference>
<sequence>MESLNKSEEAPKRKQLTPLEKRFLQYGLKDFSDPEMIELLLCHALPCKEGEKLTKEVAKRYQTLRQFLAAPEEELKQIPGMTPRCILYIKLMQTVPEISLREEIVGKSAYKEPQEVFDYLYLSMRDLKKEILKVIYLDDRNQIIDIEDLFKGGLDGIHIYPREIQEGAIKHKATGLIFVHNHPSGDCTPSQNDRQITRDLVFIGKVLQIKVLDHIIIGDNKYFSFADAGLIEKYEDDFLNLRLRKKLVIAKDYK</sequence>
<evidence type="ECO:0000256" key="1">
    <source>
        <dbReference type="ARBA" id="ARBA00022670"/>
    </source>
</evidence>
<dbReference type="GO" id="GO:0006508">
    <property type="term" value="P:proteolysis"/>
    <property type="evidence" value="ECO:0007669"/>
    <property type="project" value="UniProtKB-KW"/>
</dbReference>
<evidence type="ECO:0000256" key="2">
    <source>
        <dbReference type="ARBA" id="ARBA00022723"/>
    </source>
</evidence>
<dbReference type="Gene3D" id="3.40.140.10">
    <property type="entry name" value="Cytidine Deaminase, domain 2"/>
    <property type="match status" value="1"/>
</dbReference>
<proteinExistence type="predicted"/>
<keyword evidence="2" id="KW-0479">Metal-binding</keyword>
<dbReference type="PROSITE" id="PS50249">
    <property type="entry name" value="MPN"/>
    <property type="match status" value="1"/>
</dbReference>
<dbReference type="GO" id="GO:0046872">
    <property type="term" value="F:metal ion binding"/>
    <property type="evidence" value="ECO:0007669"/>
    <property type="project" value="UniProtKB-KW"/>
</dbReference>
<dbReference type="CDD" id="cd08071">
    <property type="entry name" value="MPN_DUF2466"/>
    <property type="match status" value="1"/>
</dbReference>
<dbReference type="AlphaFoldDB" id="X1L4X4"/>
<evidence type="ECO:0000313" key="7">
    <source>
        <dbReference type="EMBL" id="GAI14412.1"/>
    </source>
</evidence>
<evidence type="ECO:0000256" key="3">
    <source>
        <dbReference type="ARBA" id="ARBA00022801"/>
    </source>
</evidence>
<accession>X1L4X4</accession>
<dbReference type="GO" id="GO:0008237">
    <property type="term" value="F:metallopeptidase activity"/>
    <property type="evidence" value="ECO:0007669"/>
    <property type="project" value="UniProtKB-KW"/>
</dbReference>
<keyword evidence="3" id="KW-0378">Hydrolase</keyword>
<keyword evidence="5" id="KW-0482">Metalloprotease</keyword>
<evidence type="ECO:0000256" key="4">
    <source>
        <dbReference type="ARBA" id="ARBA00022833"/>
    </source>
</evidence>
<protein>
    <recommendedName>
        <fullName evidence="6">MPN domain-containing protein</fullName>
    </recommendedName>
</protein>
<reference evidence="7" key="1">
    <citation type="journal article" date="2014" name="Front. Microbiol.">
        <title>High frequency of phylogenetically diverse reductive dehalogenase-homologous genes in deep subseafloor sedimentary metagenomes.</title>
        <authorList>
            <person name="Kawai M."/>
            <person name="Futagami T."/>
            <person name="Toyoda A."/>
            <person name="Takaki Y."/>
            <person name="Nishi S."/>
            <person name="Hori S."/>
            <person name="Arai W."/>
            <person name="Tsubouchi T."/>
            <person name="Morono Y."/>
            <person name="Uchiyama I."/>
            <person name="Ito T."/>
            <person name="Fujiyama A."/>
            <person name="Inagaki F."/>
            <person name="Takami H."/>
        </authorList>
    </citation>
    <scope>NUCLEOTIDE SEQUENCE</scope>
    <source>
        <strain evidence="7">Expedition CK06-06</strain>
    </source>
</reference>
<comment type="caution">
    <text evidence="7">The sequence shown here is derived from an EMBL/GenBank/DDBJ whole genome shotgun (WGS) entry which is preliminary data.</text>
</comment>
<dbReference type="PROSITE" id="PS01302">
    <property type="entry name" value="UPF0758"/>
    <property type="match status" value="1"/>
</dbReference>
<dbReference type="PANTHER" id="PTHR30471:SF3">
    <property type="entry name" value="UPF0758 PROTEIN YEES-RELATED"/>
    <property type="match status" value="1"/>
</dbReference>
<gene>
    <name evidence="7" type="ORF">S06H3_13417</name>
</gene>
<dbReference type="InterPro" id="IPR020891">
    <property type="entry name" value="UPF0758_CS"/>
</dbReference>
<dbReference type="InterPro" id="IPR037518">
    <property type="entry name" value="MPN"/>
</dbReference>
<feature type="domain" description="MPN" evidence="6">
    <location>
        <begin position="109"/>
        <end position="231"/>
    </location>
</feature>
<dbReference type="NCBIfam" id="TIGR00608">
    <property type="entry name" value="radc"/>
    <property type="match status" value="1"/>
</dbReference>
<organism evidence="7">
    <name type="scientific">marine sediment metagenome</name>
    <dbReference type="NCBI Taxonomy" id="412755"/>
    <lineage>
        <taxon>unclassified sequences</taxon>
        <taxon>metagenomes</taxon>
        <taxon>ecological metagenomes</taxon>
    </lineage>
</organism>
<keyword evidence="4" id="KW-0862">Zinc</keyword>
<name>X1L4X4_9ZZZZ</name>
<dbReference type="InterPro" id="IPR025657">
    <property type="entry name" value="RadC_JAB"/>
</dbReference>